<protein>
    <submittedName>
        <fullName evidence="1">Uncharacterized protein</fullName>
    </submittedName>
</protein>
<proteinExistence type="predicted"/>
<reference evidence="1" key="1">
    <citation type="submission" date="2014-11" db="EMBL/GenBank/DDBJ databases">
        <authorList>
            <person name="Amaro Gonzalez C."/>
        </authorList>
    </citation>
    <scope>NUCLEOTIDE SEQUENCE</scope>
</reference>
<organism evidence="1">
    <name type="scientific">Anguilla anguilla</name>
    <name type="common">European freshwater eel</name>
    <name type="synonym">Muraena anguilla</name>
    <dbReference type="NCBI Taxonomy" id="7936"/>
    <lineage>
        <taxon>Eukaryota</taxon>
        <taxon>Metazoa</taxon>
        <taxon>Chordata</taxon>
        <taxon>Craniata</taxon>
        <taxon>Vertebrata</taxon>
        <taxon>Euteleostomi</taxon>
        <taxon>Actinopterygii</taxon>
        <taxon>Neopterygii</taxon>
        <taxon>Teleostei</taxon>
        <taxon>Anguilliformes</taxon>
        <taxon>Anguillidae</taxon>
        <taxon>Anguilla</taxon>
    </lineage>
</organism>
<evidence type="ECO:0000313" key="1">
    <source>
        <dbReference type="EMBL" id="JAH53965.1"/>
    </source>
</evidence>
<accession>A0A0E9TM77</accession>
<dbReference type="AlphaFoldDB" id="A0A0E9TM77"/>
<reference evidence="1" key="2">
    <citation type="journal article" date="2015" name="Fish Shellfish Immunol.">
        <title>Early steps in the European eel (Anguilla anguilla)-Vibrio vulnificus interaction in the gills: Role of the RtxA13 toxin.</title>
        <authorList>
            <person name="Callol A."/>
            <person name="Pajuelo D."/>
            <person name="Ebbesson L."/>
            <person name="Teles M."/>
            <person name="MacKenzie S."/>
            <person name="Amaro C."/>
        </authorList>
    </citation>
    <scope>NUCLEOTIDE SEQUENCE</scope>
</reference>
<sequence>MCVFAEGHGKIVCFLAHNNATRPHTSLSL</sequence>
<dbReference type="EMBL" id="GBXM01054612">
    <property type="protein sequence ID" value="JAH53965.1"/>
    <property type="molecule type" value="Transcribed_RNA"/>
</dbReference>
<name>A0A0E9TM77_ANGAN</name>